<dbReference type="AlphaFoldDB" id="I9NR96"/>
<keyword evidence="1 6" id="KW-0645">Protease</keyword>
<keyword evidence="7" id="KW-0732">Signal</keyword>
<keyword evidence="2 6" id="KW-0479">Metal-binding</keyword>
<dbReference type="KEGG" id="pft:JBW_01376"/>
<dbReference type="Gene3D" id="1.10.287.830">
    <property type="entry name" value="putative peptidase helix hairpin domain like"/>
    <property type="match status" value="1"/>
</dbReference>
<evidence type="ECO:0000256" key="4">
    <source>
        <dbReference type="ARBA" id="ARBA00022833"/>
    </source>
</evidence>
<evidence type="ECO:0000256" key="7">
    <source>
        <dbReference type="SAM" id="SignalP"/>
    </source>
</evidence>
<dbReference type="InterPro" id="IPR042088">
    <property type="entry name" value="OligoPept_F_C"/>
</dbReference>
<dbReference type="InterPro" id="IPR045090">
    <property type="entry name" value="Pept_M3A_M3B"/>
</dbReference>
<comment type="function">
    <text evidence="6">Has oligopeptidase activity and degrades a variety of small bioactive peptides.</text>
</comment>
<comment type="cofactor">
    <cofactor evidence="6">
        <name>Zn(2+)</name>
        <dbReference type="ChEBI" id="CHEBI:29105"/>
    </cofactor>
    <text evidence="6">Binds 1 zinc ion.</text>
</comment>
<comment type="similarity">
    <text evidence="6">Belongs to the peptidase M3B family.</text>
</comment>
<dbReference type="GO" id="GO:0046872">
    <property type="term" value="F:metal ion binding"/>
    <property type="evidence" value="ECO:0007669"/>
    <property type="project" value="UniProtKB-UniRule"/>
</dbReference>
<dbReference type="STRING" id="1192197.JBW_01376"/>
<dbReference type="CDD" id="cd09608">
    <property type="entry name" value="M3B_PepF"/>
    <property type="match status" value="1"/>
</dbReference>
<dbReference type="PANTHER" id="PTHR11804">
    <property type="entry name" value="PROTEASE M3 THIMET OLIGOPEPTIDASE-RELATED"/>
    <property type="match status" value="1"/>
</dbReference>
<feature type="domain" description="Oligopeptidase F N-terminal" evidence="9">
    <location>
        <begin position="143"/>
        <end position="212"/>
    </location>
</feature>
<dbReference type="Pfam" id="PF08439">
    <property type="entry name" value="Peptidase_M3_N"/>
    <property type="match status" value="1"/>
</dbReference>
<dbReference type="SUPFAM" id="SSF55486">
    <property type="entry name" value="Metalloproteases ('zincins'), catalytic domain"/>
    <property type="match status" value="1"/>
</dbReference>
<dbReference type="GO" id="GO:0006518">
    <property type="term" value="P:peptide metabolic process"/>
    <property type="evidence" value="ECO:0007669"/>
    <property type="project" value="TreeGrafter"/>
</dbReference>
<dbReference type="GO" id="GO:0006508">
    <property type="term" value="P:proteolysis"/>
    <property type="evidence" value="ECO:0007669"/>
    <property type="project" value="UniProtKB-KW"/>
</dbReference>
<feature type="signal peptide" evidence="7">
    <location>
        <begin position="1"/>
        <end position="24"/>
    </location>
</feature>
<accession>I9NR96</accession>
<evidence type="ECO:0000313" key="11">
    <source>
        <dbReference type="Proteomes" id="UP000005361"/>
    </source>
</evidence>
<keyword evidence="4 6" id="KW-0862">Zinc</keyword>
<evidence type="ECO:0000313" key="10">
    <source>
        <dbReference type="EMBL" id="AJQ26728.1"/>
    </source>
</evidence>
<keyword evidence="3 6" id="KW-0378">Hydrolase</keyword>
<proteinExistence type="inferred from homology"/>
<dbReference type="EMBL" id="CP010978">
    <property type="protein sequence ID" value="AJQ26728.1"/>
    <property type="molecule type" value="Genomic_DNA"/>
</dbReference>
<reference evidence="11" key="2">
    <citation type="submission" date="2015-02" db="EMBL/GenBank/DDBJ databases">
        <title>Complete Genome Sequence of Pelosinus fermentans JBW45.</title>
        <authorList>
            <person name="De Leon K.B."/>
            <person name="Utturkar S.M."/>
            <person name="Camilleri L.B."/>
            <person name="Arkin A.P."/>
            <person name="Fields M.W."/>
            <person name="Brown S.D."/>
            <person name="Wall J.D."/>
        </authorList>
    </citation>
    <scope>NUCLEOTIDE SEQUENCE [LARGE SCALE GENOMIC DNA]</scope>
    <source>
        <strain evidence="11">JBW45</strain>
    </source>
</reference>
<evidence type="ECO:0000256" key="5">
    <source>
        <dbReference type="ARBA" id="ARBA00023049"/>
    </source>
</evidence>
<keyword evidence="5 6" id="KW-0482">Metalloprotease</keyword>
<organism evidence="10 11">
    <name type="scientific">Pelosinus fermentans JBW45</name>
    <dbReference type="NCBI Taxonomy" id="1192197"/>
    <lineage>
        <taxon>Bacteria</taxon>
        <taxon>Bacillati</taxon>
        <taxon>Bacillota</taxon>
        <taxon>Negativicutes</taxon>
        <taxon>Selenomonadales</taxon>
        <taxon>Sporomusaceae</taxon>
        <taxon>Pelosinus</taxon>
    </lineage>
</organism>
<dbReference type="InterPro" id="IPR013647">
    <property type="entry name" value="OligopepF_N_dom"/>
</dbReference>
<dbReference type="HOGENOM" id="CLU_021290_2_0_9"/>
<gene>
    <name evidence="10" type="ORF">JBW_01376</name>
</gene>
<dbReference type="RefSeq" id="WP_007956791.1">
    <property type="nucleotide sequence ID" value="NZ_CP010978.1"/>
</dbReference>
<evidence type="ECO:0000259" key="8">
    <source>
        <dbReference type="Pfam" id="PF01432"/>
    </source>
</evidence>
<dbReference type="GO" id="GO:0004222">
    <property type="term" value="F:metalloendopeptidase activity"/>
    <property type="evidence" value="ECO:0007669"/>
    <property type="project" value="UniProtKB-UniRule"/>
</dbReference>
<protein>
    <recommendedName>
        <fullName evidence="6">Oligopeptidase F</fullName>
        <ecNumber evidence="6">3.4.24.-</ecNumber>
    </recommendedName>
</protein>
<dbReference type="Gene3D" id="1.10.1370.20">
    <property type="entry name" value="Oligoendopeptidase f, C-terminal domain"/>
    <property type="match status" value="1"/>
</dbReference>
<evidence type="ECO:0000256" key="1">
    <source>
        <dbReference type="ARBA" id="ARBA00022670"/>
    </source>
</evidence>
<dbReference type="OrthoDB" id="9766487at2"/>
<dbReference type="Pfam" id="PF01432">
    <property type="entry name" value="Peptidase_M3"/>
    <property type="match status" value="1"/>
</dbReference>
<evidence type="ECO:0000259" key="9">
    <source>
        <dbReference type="Pfam" id="PF08439"/>
    </source>
</evidence>
<evidence type="ECO:0000256" key="3">
    <source>
        <dbReference type="ARBA" id="ARBA00022801"/>
    </source>
</evidence>
<name>I9NR96_9FIRM</name>
<dbReference type="NCBIfam" id="TIGR00181">
    <property type="entry name" value="pepF"/>
    <property type="match status" value="1"/>
</dbReference>
<dbReference type="Proteomes" id="UP000005361">
    <property type="component" value="Chromosome"/>
</dbReference>
<dbReference type="Gene3D" id="1.20.140.70">
    <property type="entry name" value="Oligopeptidase f, N-terminal domain"/>
    <property type="match status" value="1"/>
</dbReference>
<evidence type="ECO:0000256" key="6">
    <source>
        <dbReference type="RuleBase" id="RU368091"/>
    </source>
</evidence>
<feature type="chain" id="PRO_5003722907" description="Oligopeptidase F" evidence="7">
    <location>
        <begin position="25"/>
        <end position="630"/>
    </location>
</feature>
<sequence precursor="true">MSKQPHLVPFALSLMLLSTSSAMAAVGAETFQIPSREEIAAEYKWHLDDLYASDEEWQADYDKVKGMLPKVGEYKGQLDRSGKNLLACLKLRDDITKITGKLYPFARMHQDENTADNKYQALTGKAQSLNIEVNAATAFIDSEIVEISAEKLGKMQKQEKGLEIYSFYLKSLMQQKQHVLSPREEALLSQAGEVAATPATIFNVLANAEVKFPSIQDERGQEVPLSEGRYNNYLRSSDRRVRQDAFAGILGSYSQYRNTLAATLNGHVKQHVFFAQAHNYHSAQEAALMPNHIPVEVYDNLIATVNHNLAPLHRYVSLKKKALGVEEIHMYDLYAPMVKDVEIQLSYSEALDLVRQALAPLGEEYIVNFNKGIDSHWIDVYENQGKRSGAYSWGVYGVHPFVFLNYNGQFSDASTLAHEMGHALHSFYSAKSQPYPTVDYVIFTAETASTTNEILLIDYMLAKTTDNKEKMYLLNQYLENIRTTLYRQTMFAEFEKEIHDRSEKGETLTADLMEEIYHDLNVKYFGPEMIVDKEIDIEWARIPHFYRNFYVYQYATGYSAATAFAKQLQTEGKAAQERYANKFLKAGGSDTPIRILENAGVDMSTPQPIEITLQKFNRLLDELEGLLAEY</sequence>
<dbReference type="PANTHER" id="PTHR11804:SF84">
    <property type="entry name" value="SACCHAROLYSIN"/>
    <property type="match status" value="1"/>
</dbReference>
<dbReference type="InterPro" id="IPR004438">
    <property type="entry name" value="Peptidase_M3B"/>
</dbReference>
<reference evidence="10 11" key="1">
    <citation type="journal article" date="2015" name="Genome Announc.">
        <title>Complete Genome Sequence of Pelosinus fermentans JBW45, a Member of a Remarkably Competitive Group of Negativicutes in the Firmicutes Phylum.</title>
        <authorList>
            <person name="De Leon K.B."/>
            <person name="Utturkar S.M."/>
            <person name="Camilleri L.B."/>
            <person name="Elias D.A."/>
            <person name="Arkin A.P."/>
            <person name="Fields M.W."/>
            <person name="Brown S.D."/>
            <person name="Wall J.D."/>
        </authorList>
    </citation>
    <scope>NUCLEOTIDE SEQUENCE [LARGE SCALE GENOMIC DNA]</scope>
    <source>
        <strain evidence="10 11">JBW45</strain>
    </source>
</reference>
<dbReference type="EC" id="3.4.24.-" evidence="6"/>
<dbReference type="InterPro" id="IPR001567">
    <property type="entry name" value="Pept_M3A_M3B_dom"/>
</dbReference>
<evidence type="ECO:0000256" key="2">
    <source>
        <dbReference type="ARBA" id="ARBA00022723"/>
    </source>
</evidence>
<feature type="domain" description="Peptidase M3A/M3B catalytic" evidence="8">
    <location>
        <begin position="233"/>
        <end position="613"/>
    </location>
</feature>